<accession>A0A6A7BX59</accession>
<proteinExistence type="predicted"/>
<organism evidence="1 2">
    <name type="scientific">Piedraia hortae CBS 480.64</name>
    <dbReference type="NCBI Taxonomy" id="1314780"/>
    <lineage>
        <taxon>Eukaryota</taxon>
        <taxon>Fungi</taxon>
        <taxon>Dikarya</taxon>
        <taxon>Ascomycota</taxon>
        <taxon>Pezizomycotina</taxon>
        <taxon>Dothideomycetes</taxon>
        <taxon>Dothideomycetidae</taxon>
        <taxon>Capnodiales</taxon>
        <taxon>Piedraiaceae</taxon>
        <taxon>Piedraia</taxon>
    </lineage>
</organism>
<dbReference type="InterPro" id="IPR016024">
    <property type="entry name" value="ARM-type_fold"/>
</dbReference>
<dbReference type="AlphaFoldDB" id="A0A6A7BX59"/>
<protein>
    <submittedName>
        <fullName evidence="1">Uncharacterized protein</fullName>
    </submittedName>
</protein>
<dbReference type="Gene3D" id="1.25.40.180">
    <property type="match status" value="1"/>
</dbReference>
<dbReference type="EMBL" id="MU005988">
    <property type="protein sequence ID" value="KAF2859801.1"/>
    <property type="molecule type" value="Genomic_DNA"/>
</dbReference>
<evidence type="ECO:0000313" key="2">
    <source>
        <dbReference type="Proteomes" id="UP000799421"/>
    </source>
</evidence>
<gene>
    <name evidence="1" type="ORF">K470DRAFT_295389</name>
</gene>
<keyword evidence="2" id="KW-1185">Reference proteome</keyword>
<reference evidence="1" key="1">
    <citation type="journal article" date="2020" name="Stud. Mycol.">
        <title>101 Dothideomycetes genomes: a test case for predicting lifestyles and emergence of pathogens.</title>
        <authorList>
            <person name="Haridas S."/>
            <person name="Albert R."/>
            <person name="Binder M."/>
            <person name="Bloem J."/>
            <person name="Labutti K."/>
            <person name="Salamov A."/>
            <person name="Andreopoulos B."/>
            <person name="Baker S."/>
            <person name="Barry K."/>
            <person name="Bills G."/>
            <person name="Bluhm B."/>
            <person name="Cannon C."/>
            <person name="Castanera R."/>
            <person name="Culley D."/>
            <person name="Daum C."/>
            <person name="Ezra D."/>
            <person name="Gonzalez J."/>
            <person name="Henrissat B."/>
            <person name="Kuo A."/>
            <person name="Liang C."/>
            <person name="Lipzen A."/>
            <person name="Lutzoni F."/>
            <person name="Magnuson J."/>
            <person name="Mondo S."/>
            <person name="Nolan M."/>
            <person name="Ohm R."/>
            <person name="Pangilinan J."/>
            <person name="Park H.-J."/>
            <person name="Ramirez L."/>
            <person name="Alfaro M."/>
            <person name="Sun H."/>
            <person name="Tritt A."/>
            <person name="Yoshinaga Y."/>
            <person name="Zwiers L.-H."/>
            <person name="Turgeon B."/>
            <person name="Goodwin S."/>
            <person name="Spatafora J."/>
            <person name="Crous P."/>
            <person name="Grigoriev I."/>
        </authorList>
    </citation>
    <scope>NUCLEOTIDE SEQUENCE</scope>
    <source>
        <strain evidence="1">CBS 480.64</strain>
    </source>
</reference>
<evidence type="ECO:0000313" key="1">
    <source>
        <dbReference type="EMBL" id="KAF2859801.1"/>
    </source>
</evidence>
<dbReference type="SUPFAM" id="SSF48371">
    <property type="entry name" value="ARM repeat"/>
    <property type="match status" value="1"/>
</dbReference>
<name>A0A6A7BX59_9PEZI</name>
<dbReference type="Proteomes" id="UP000799421">
    <property type="component" value="Unassembled WGS sequence"/>
</dbReference>
<sequence length="295" mass="33077">MPHQAAGFVVRMACTFCSTSHAAKLYVELCSQMKLLDEGLSTEVPHDKEGALAGGKTWFWQYLSKECVEELKALHDLGRRGIARAYKEFALFLGRLYNSRVLKYTQILHLLKQMLGTSIPEWYIVESVTTLLSNCGANIHKTQNDKDMIESSLSRMAKASNGHLTGKHKLMIVELFVSHTSGWKEKKNIESDAAMTFAKGAQYEAKELLDAEKRANEGCHTEISEVPNLSTMSSSVMRVRSFPCVESFSQDRSNDLMERLKTDRAVVAVILGISEKRPAGLVLGLIEWLAQVLYR</sequence>